<protein>
    <recommendedName>
        <fullName evidence="4">Apicomplexan specific coiled coil protein</fullName>
    </recommendedName>
</protein>
<sequence length="243" mass="27295">MAEASKSGCPDLEAFIISKYDPLLTIVKELNESLQKLEQDNLRLERRLIKLEYYLLEMEDTGQDLPAAVPDAPAIHTIHDESGLFPPWLFSCQAGTPLSSTQALLDFAPSNTMELDVVGWLREEHMWVAFLEQLPSCFNFKYEREEVGDLQSLRRIARRALLDIMSGEILIVLRNVPGKAEATTRIASITLVAILASAISEAWRRAEFSNPQNMGRVALVLEGENIGSRLRAGTRRFKITPLN</sequence>
<evidence type="ECO:0000313" key="2">
    <source>
        <dbReference type="EMBL" id="KAK2195910.1"/>
    </source>
</evidence>
<dbReference type="RefSeq" id="XP_067802752.1">
    <property type="nucleotide sequence ID" value="XM_067947530.1"/>
</dbReference>
<dbReference type="EMBL" id="JALLKP010000003">
    <property type="protein sequence ID" value="KAK2195910.1"/>
    <property type="molecule type" value="Genomic_DNA"/>
</dbReference>
<proteinExistence type="predicted"/>
<keyword evidence="3" id="KW-1185">Reference proteome</keyword>
<name>A0AAD9UNH9_9APIC</name>
<evidence type="ECO:0000313" key="3">
    <source>
        <dbReference type="Proteomes" id="UP001214638"/>
    </source>
</evidence>
<reference evidence="2" key="1">
    <citation type="journal article" date="2023" name="Nat. Microbiol.">
        <title>Babesia duncani multi-omics identifies virulence factors and drug targets.</title>
        <authorList>
            <person name="Singh P."/>
            <person name="Lonardi S."/>
            <person name="Liang Q."/>
            <person name="Vydyam P."/>
            <person name="Khabirova E."/>
            <person name="Fang T."/>
            <person name="Gihaz S."/>
            <person name="Thekkiniath J."/>
            <person name="Munshi M."/>
            <person name="Abel S."/>
            <person name="Ciampossin L."/>
            <person name="Batugedara G."/>
            <person name="Gupta M."/>
            <person name="Lu X.M."/>
            <person name="Lenz T."/>
            <person name="Chakravarty S."/>
            <person name="Cornillot E."/>
            <person name="Hu Y."/>
            <person name="Ma W."/>
            <person name="Gonzalez L.M."/>
            <person name="Sanchez S."/>
            <person name="Estrada K."/>
            <person name="Sanchez-Flores A."/>
            <person name="Montero E."/>
            <person name="Harb O.S."/>
            <person name="Le Roch K.G."/>
            <person name="Mamoun C.B."/>
        </authorList>
    </citation>
    <scope>NUCLEOTIDE SEQUENCE</scope>
    <source>
        <strain evidence="2">WA1</strain>
    </source>
</reference>
<organism evidence="2 3">
    <name type="scientific">Babesia duncani</name>
    <dbReference type="NCBI Taxonomy" id="323732"/>
    <lineage>
        <taxon>Eukaryota</taxon>
        <taxon>Sar</taxon>
        <taxon>Alveolata</taxon>
        <taxon>Apicomplexa</taxon>
        <taxon>Aconoidasida</taxon>
        <taxon>Piroplasmida</taxon>
        <taxon>Babesiidae</taxon>
        <taxon>Babesia</taxon>
    </lineage>
</organism>
<evidence type="ECO:0000256" key="1">
    <source>
        <dbReference type="SAM" id="Coils"/>
    </source>
</evidence>
<comment type="caution">
    <text evidence="2">The sequence shown here is derived from an EMBL/GenBank/DDBJ whole genome shotgun (WGS) entry which is preliminary data.</text>
</comment>
<dbReference type="Proteomes" id="UP001214638">
    <property type="component" value="Unassembled WGS sequence"/>
</dbReference>
<accession>A0AAD9UNH9</accession>
<evidence type="ECO:0008006" key="4">
    <source>
        <dbReference type="Google" id="ProtNLM"/>
    </source>
</evidence>
<feature type="coiled-coil region" evidence="1">
    <location>
        <begin position="27"/>
        <end position="54"/>
    </location>
</feature>
<gene>
    <name evidence="2" type="ORF">BdWA1_002508</name>
</gene>
<dbReference type="GeneID" id="94336805"/>
<dbReference type="AlphaFoldDB" id="A0AAD9UNH9"/>
<keyword evidence="1" id="KW-0175">Coiled coil</keyword>
<dbReference type="KEGG" id="bdw:94336805"/>